<protein>
    <recommendedName>
        <fullName evidence="11">Polyhydroxybutyrate depolymerase</fullName>
    </recommendedName>
</protein>
<feature type="region of interest" description="Disordered" evidence="8">
    <location>
        <begin position="33"/>
        <end position="75"/>
    </location>
</feature>
<keyword evidence="10" id="KW-1185">Reference proteome</keyword>
<evidence type="ECO:0000256" key="6">
    <source>
        <dbReference type="ARBA" id="ARBA00023277"/>
    </source>
</evidence>
<dbReference type="Proteomes" id="UP000586042">
    <property type="component" value="Unassembled WGS sequence"/>
</dbReference>
<dbReference type="GO" id="GO:0030600">
    <property type="term" value="F:feruloyl esterase activity"/>
    <property type="evidence" value="ECO:0007669"/>
    <property type="project" value="InterPro"/>
</dbReference>
<keyword evidence="5" id="KW-0378">Hydrolase</keyword>
<name>A0A7Y6I995_9ACTN</name>
<dbReference type="GO" id="GO:0045493">
    <property type="term" value="P:xylan catabolic process"/>
    <property type="evidence" value="ECO:0007669"/>
    <property type="project" value="UniProtKB-KW"/>
</dbReference>
<evidence type="ECO:0000313" key="9">
    <source>
        <dbReference type="EMBL" id="NUW33160.1"/>
    </source>
</evidence>
<evidence type="ECO:0000256" key="8">
    <source>
        <dbReference type="SAM" id="MobiDB-lite"/>
    </source>
</evidence>
<dbReference type="EMBL" id="JABWGN010000006">
    <property type="protein sequence ID" value="NUW33160.1"/>
    <property type="molecule type" value="Genomic_DNA"/>
</dbReference>
<feature type="compositionally biased region" description="Low complexity" evidence="8">
    <location>
        <begin position="40"/>
        <end position="59"/>
    </location>
</feature>
<evidence type="ECO:0000256" key="7">
    <source>
        <dbReference type="ARBA" id="ARBA00023326"/>
    </source>
</evidence>
<keyword evidence="4" id="KW-0732">Signal</keyword>
<dbReference type="Gene3D" id="3.40.50.1820">
    <property type="entry name" value="alpha/beta hydrolase"/>
    <property type="match status" value="1"/>
</dbReference>
<dbReference type="AlphaFoldDB" id="A0A7Y6I995"/>
<keyword evidence="3" id="KW-0858">Xylan degradation</keyword>
<dbReference type="InterPro" id="IPR029058">
    <property type="entry name" value="AB_hydrolase_fold"/>
</dbReference>
<evidence type="ECO:0000256" key="5">
    <source>
        <dbReference type="ARBA" id="ARBA00022801"/>
    </source>
</evidence>
<dbReference type="RefSeq" id="WP_175590602.1">
    <property type="nucleotide sequence ID" value="NZ_JABWGN010000006.1"/>
</dbReference>
<evidence type="ECO:0000256" key="4">
    <source>
        <dbReference type="ARBA" id="ARBA00022729"/>
    </source>
</evidence>
<accession>A0A7Y6I995</accession>
<comment type="subcellular location">
    <subcellularLocation>
        <location evidence="1">Secreted</location>
    </subcellularLocation>
</comment>
<evidence type="ECO:0008006" key="11">
    <source>
        <dbReference type="Google" id="ProtNLM"/>
    </source>
</evidence>
<gene>
    <name evidence="9" type="ORF">HTZ77_17225</name>
</gene>
<dbReference type="SUPFAM" id="SSF53474">
    <property type="entry name" value="alpha/beta-Hydrolases"/>
    <property type="match status" value="1"/>
</dbReference>
<sequence length="361" mass="36684">MGAEPGGRTGRRAGRRLGGVLLCGALLAAGCTGHDDRPAPRSSSPTASPASPSLSAEPGGRPGSPGPGVSAAGCAGGGPALREGRATIRYGGLDRVYLLALPRGRGPHPVLFDLHGLGSNAADQAAYSRLPRRGAERGYIVITPQAAQGRLGWTLPHAYGPDDTGFLGALLDRVERGACVDRGRVFAAGMSFGAGMSAALACPTDSGTIGDPVAGRLAGVAAVAGLNIVSPCEHPAPVTLLAFHGTADTIVPYRGGHPFQNSTRRRGLARLVTLPPVERSARAWATALGCGAEDDVSAPAGTVRLDRWTGCRGGASVRLYTLRGAGHTWPGAIGVARLGPTGRDLDATKVILDAFDATPPR</sequence>
<reference evidence="9 10" key="1">
    <citation type="submission" date="2020-06" db="EMBL/GenBank/DDBJ databases">
        <title>Nonomuraea sp. SMC257, a novel actinomycete isolated from soil.</title>
        <authorList>
            <person name="Chanama M."/>
        </authorList>
    </citation>
    <scope>NUCLEOTIDE SEQUENCE [LARGE SCALE GENOMIC DNA]</scope>
    <source>
        <strain evidence="9 10">SMC257</strain>
    </source>
</reference>
<proteinExistence type="predicted"/>
<comment type="caution">
    <text evidence="9">The sequence shown here is derived from an EMBL/GenBank/DDBJ whole genome shotgun (WGS) entry which is preliminary data.</text>
</comment>
<evidence type="ECO:0000313" key="10">
    <source>
        <dbReference type="Proteomes" id="UP000586042"/>
    </source>
</evidence>
<dbReference type="PANTHER" id="PTHR38050">
    <property type="match status" value="1"/>
</dbReference>
<dbReference type="InterPro" id="IPR043595">
    <property type="entry name" value="FaeB/C/D"/>
</dbReference>
<keyword evidence="6" id="KW-0119">Carbohydrate metabolism</keyword>
<organism evidence="9 10">
    <name type="scientific">Nonomuraea montanisoli</name>
    <dbReference type="NCBI Taxonomy" id="2741721"/>
    <lineage>
        <taxon>Bacteria</taxon>
        <taxon>Bacillati</taxon>
        <taxon>Actinomycetota</taxon>
        <taxon>Actinomycetes</taxon>
        <taxon>Streptosporangiales</taxon>
        <taxon>Streptosporangiaceae</taxon>
        <taxon>Nonomuraea</taxon>
    </lineage>
</organism>
<keyword evidence="2" id="KW-0964">Secreted</keyword>
<keyword evidence="7" id="KW-0624">Polysaccharide degradation</keyword>
<dbReference type="GO" id="GO:0005576">
    <property type="term" value="C:extracellular region"/>
    <property type="evidence" value="ECO:0007669"/>
    <property type="project" value="UniProtKB-SubCell"/>
</dbReference>
<evidence type="ECO:0000256" key="2">
    <source>
        <dbReference type="ARBA" id="ARBA00022525"/>
    </source>
</evidence>
<dbReference type="PANTHER" id="PTHR38050:SF2">
    <property type="entry name" value="FERULOYL ESTERASE C-RELATED"/>
    <property type="match status" value="1"/>
</dbReference>
<evidence type="ECO:0000256" key="1">
    <source>
        <dbReference type="ARBA" id="ARBA00004613"/>
    </source>
</evidence>
<evidence type="ECO:0000256" key="3">
    <source>
        <dbReference type="ARBA" id="ARBA00022651"/>
    </source>
</evidence>